<dbReference type="AlphaFoldDB" id="F4WN45"/>
<proteinExistence type="predicted"/>
<dbReference type="InParanoid" id="F4WN45"/>
<keyword evidence="3" id="KW-1185">Reference proteome</keyword>
<dbReference type="Proteomes" id="UP000007755">
    <property type="component" value="Unassembled WGS sequence"/>
</dbReference>
<evidence type="ECO:0000256" key="1">
    <source>
        <dbReference type="SAM" id="MobiDB-lite"/>
    </source>
</evidence>
<organism evidence="3">
    <name type="scientific">Acromyrmex echinatior</name>
    <name type="common">Panamanian leafcutter ant</name>
    <name type="synonym">Acromyrmex octospinosus echinatior</name>
    <dbReference type="NCBI Taxonomy" id="103372"/>
    <lineage>
        <taxon>Eukaryota</taxon>
        <taxon>Metazoa</taxon>
        <taxon>Ecdysozoa</taxon>
        <taxon>Arthropoda</taxon>
        <taxon>Hexapoda</taxon>
        <taxon>Insecta</taxon>
        <taxon>Pterygota</taxon>
        <taxon>Neoptera</taxon>
        <taxon>Endopterygota</taxon>
        <taxon>Hymenoptera</taxon>
        <taxon>Apocrita</taxon>
        <taxon>Aculeata</taxon>
        <taxon>Formicoidea</taxon>
        <taxon>Formicidae</taxon>
        <taxon>Myrmicinae</taxon>
        <taxon>Acromyrmex</taxon>
    </lineage>
</organism>
<dbReference type="EMBL" id="GL888234">
    <property type="protein sequence ID" value="EGI64387.1"/>
    <property type="molecule type" value="Genomic_DNA"/>
</dbReference>
<feature type="compositionally biased region" description="Basic and acidic residues" evidence="1">
    <location>
        <begin position="20"/>
        <end position="32"/>
    </location>
</feature>
<protein>
    <submittedName>
        <fullName evidence="2">Uncharacterized protein</fullName>
    </submittedName>
</protein>
<name>F4WN45_ACREC</name>
<reference evidence="2" key="1">
    <citation type="submission" date="2011-02" db="EMBL/GenBank/DDBJ databases">
        <title>The genome of the leaf-cutting ant Acromyrmex echinatior suggests key adaptations to social evolution and fungus farming.</title>
        <authorList>
            <person name="Nygaard S."/>
            <person name="Zhang G."/>
        </authorList>
    </citation>
    <scope>NUCLEOTIDE SEQUENCE</scope>
</reference>
<evidence type="ECO:0000313" key="2">
    <source>
        <dbReference type="EMBL" id="EGI64387.1"/>
    </source>
</evidence>
<sequence length="441" mass="50752">MMHSGVMGSEHSASQTRSATSERRIRDNNRQLKNSTREYELVTAELRLMKLFETGLEIARKNKLCNGEERANAGRVEVDLAPAKIKAASPVVREEQNSADSSTSCILVRHLPHLEHDSSSSEVASHFFLVCTLEYFIVHLTFVRGVNEKKKEEKKSQLSDGHLSPRRVQEERKSKFLRTPRDTVMRIRLLATKHRPRNTGLVVADLSEYLYHRQFVVDRNPWREREEHVFKLYCAQGPRHVDGERRQHVPVKHRRSPRALSARLSPAYYYGPHGGRTAVDCADELIARDRLIKTPTHRQRDPNAERRKYYSAASDATERARTRAVTCLEINGGKTFKSTRSIGRSIAKPRFDQRWLNVGRNAPYRTCRHLDGLPQIEHGRFYTPDHLPFGALRFAKFTPTYRDRLTTAFPVVLGKHFSEQHRPNRYRLDEGKGGVIASSRS</sequence>
<gene>
    <name evidence="2" type="ORF">G5I_07192</name>
</gene>
<evidence type="ECO:0000313" key="3">
    <source>
        <dbReference type="Proteomes" id="UP000007755"/>
    </source>
</evidence>
<feature type="region of interest" description="Disordered" evidence="1">
    <location>
        <begin position="151"/>
        <end position="174"/>
    </location>
</feature>
<accession>F4WN45</accession>
<feature type="region of interest" description="Disordered" evidence="1">
    <location>
        <begin position="1"/>
        <end position="32"/>
    </location>
</feature>